<dbReference type="SFLD" id="SFLDS00005">
    <property type="entry name" value="Isoprenoid_Synthase_Type_I"/>
    <property type="match status" value="1"/>
</dbReference>
<dbReference type="InterPro" id="IPR044844">
    <property type="entry name" value="Trans_IPPS_euk-type"/>
</dbReference>
<dbReference type="PANTHER" id="PTHR11626:SF2">
    <property type="entry name" value="SQUALENE SYNTHASE"/>
    <property type="match status" value="1"/>
</dbReference>
<dbReference type="SUPFAM" id="SSF48576">
    <property type="entry name" value="Terpenoid synthases"/>
    <property type="match status" value="1"/>
</dbReference>
<dbReference type="Gene3D" id="1.10.600.10">
    <property type="entry name" value="Farnesyl Diphosphate Synthase"/>
    <property type="match status" value="1"/>
</dbReference>
<keyword evidence="2" id="KW-1185">Reference proteome</keyword>
<sequence>MQRKNTPETHKDFSLDQAENYLIILFPRVSRTFALTVPELPIPLRRVVMNAYLLARTLDTIEDDNALTLDQKFYYGRRLVEIVTGHEKAEEFALELAPQLSTETNEAERELMSNLALVIKIKQSFTQLQQQAIERCISIMWEGMQIFLKRRSLNGLETLDEMNDYCYHAAGVVGEMLTDLFCDYTPELAPHYFEMKKLSISFGRALQTINILYDQWEDREEGLCWLPRDIYGLELNTLKPENYNESYENAQKKLISIAYKNLREALQYTLIIPHSESGIRRFCYWTITLSLFALRRIYNKPDFTKNAEVKIPRHWIFAMIIITRICGTGNRVLTTFFNIVSPKIQRLS</sequence>
<dbReference type="EMBL" id="FRAV01000024">
    <property type="protein sequence ID" value="SHL75437.1"/>
    <property type="molecule type" value="Genomic_DNA"/>
</dbReference>
<dbReference type="PANTHER" id="PTHR11626">
    <property type="entry name" value="FARNESYL-DIPHOSPHATE FARNESYLTRANSFERASE"/>
    <property type="match status" value="1"/>
</dbReference>
<dbReference type="InterPro" id="IPR008949">
    <property type="entry name" value="Isoprenoid_synthase_dom_sf"/>
</dbReference>
<dbReference type="Proteomes" id="UP000184364">
    <property type="component" value="Unassembled WGS sequence"/>
</dbReference>
<dbReference type="InterPro" id="IPR002060">
    <property type="entry name" value="Squ/phyt_synthse"/>
</dbReference>
<dbReference type="GO" id="GO:0051996">
    <property type="term" value="F:squalene synthase [NAD(P)H] activity"/>
    <property type="evidence" value="ECO:0007669"/>
    <property type="project" value="InterPro"/>
</dbReference>
<protein>
    <submittedName>
        <fullName evidence="1">Farnesyl-diphosphate farnesyltransferase</fullName>
    </submittedName>
</protein>
<organism evidence="1 2">
    <name type="scientific">Chryseobacterium polytrichastri</name>
    <dbReference type="NCBI Taxonomy" id="1302687"/>
    <lineage>
        <taxon>Bacteria</taxon>
        <taxon>Pseudomonadati</taxon>
        <taxon>Bacteroidota</taxon>
        <taxon>Flavobacteriia</taxon>
        <taxon>Flavobacteriales</taxon>
        <taxon>Weeksellaceae</taxon>
        <taxon>Chryseobacterium group</taxon>
        <taxon>Chryseobacterium</taxon>
    </lineage>
</organism>
<evidence type="ECO:0000313" key="1">
    <source>
        <dbReference type="EMBL" id="SHL75437.1"/>
    </source>
</evidence>
<dbReference type="SFLD" id="SFLDG01018">
    <property type="entry name" value="Squalene/Phytoene_Synthase_Lik"/>
    <property type="match status" value="1"/>
</dbReference>
<name>A0A1M7D7P7_9FLAO</name>
<dbReference type="STRING" id="1302687.SAMN05444267_102423"/>
<dbReference type="AlphaFoldDB" id="A0A1M7D7P7"/>
<accession>A0A1M7D7P7</accession>
<dbReference type="Pfam" id="PF00494">
    <property type="entry name" value="SQS_PSY"/>
    <property type="match status" value="1"/>
</dbReference>
<keyword evidence="1" id="KW-0808">Transferase</keyword>
<reference evidence="2" key="1">
    <citation type="submission" date="2016-11" db="EMBL/GenBank/DDBJ databases">
        <authorList>
            <person name="Varghese N."/>
            <person name="Submissions S."/>
        </authorList>
    </citation>
    <scope>NUCLEOTIDE SEQUENCE [LARGE SCALE GENOMIC DNA]</scope>
    <source>
        <strain evidence="2">DSM 26899</strain>
    </source>
</reference>
<dbReference type="RefSeq" id="WP_083547174.1">
    <property type="nucleotide sequence ID" value="NZ_FRAV01000024.1"/>
</dbReference>
<evidence type="ECO:0000313" key="2">
    <source>
        <dbReference type="Proteomes" id="UP000184364"/>
    </source>
</evidence>
<gene>
    <name evidence="1" type="ORF">SAMN05444267_102423</name>
</gene>
<dbReference type="GO" id="GO:0045338">
    <property type="term" value="P:farnesyl diphosphate metabolic process"/>
    <property type="evidence" value="ECO:0007669"/>
    <property type="project" value="InterPro"/>
</dbReference>
<proteinExistence type="predicted"/>
<dbReference type="OrthoDB" id="9787280at2"/>